<dbReference type="STRING" id="1494.SAMN05216497_102217"/>
<dbReference type="EMBL" id="FNGL01000002">
    <property type="protein sequence ID" value="SDK92241.1"/>
    <property type="molecule type" value="Genomic_DNA"/>
</dbReference>
<dbReference type="OrthoDB" id="1706403at2"/>
<evidence type="ECO:0000313" key="2">
    <source>
        <dbReference type="EMBL" id="SDK92241.1"/>
    </source>
</evidence>
<dbReference type="Proteomes" id="UP000198811">
    <property type="component" value="Unassembled WGS sequence"/>
</dbReference>
<protein>
    <submittedName>
        <fullName evidence="1">Uncharacterized protein</fullName>
    </submittedName>
</protein>
<evidence type="ECO:0000313" key="5">
    <source>
        <dbReference type="Proteomes" id="UP000250223"/>
    </source>
</evidence>
<reference evidence="1 6" key="3">
    <citation type="submission" date="2020-05" db="EMBL/GenBank/DDBJ databases">
        <title>Draft genome sequence of Clostridium cochlearium strain AGROS13 isolated from a sheep dairy farm in New Zealand.</title>
        <authorList>
            <person name="Gupta T.B."/>
            <person name="Jauregui R."/>
            <person name="Risson A.N."/>
            <person name="Brightwell G."/>
            <person name="Maclean P."/>
        </authorList>
    </citation>
    <scope>NUCLEOTIDE SEQUENCE [LARGE SCALE GENOMIC DNA]</scope>
    <source>
        <strain evidence="1 6">AGROS13</strain>
    </source>
</reference>
<evidence type="ECO:0000313" key="4">
    <source>
        <dbReference type="Proteomes" id="UP000198811"/>
    </source>
</evidence>
<reference evidence="2 4" key="1">
    <citation type="submission" date="2016-10" db="EMBL/GenBank/DDBJ databases">
        <authorList>
            <person name="Varghese N."/>
            <person name="Submissions S."/>
        </authorList>
    </citation>
    <scope>NUCLEOTIDE SEQUENCE [LARGE SCALE GENOMIC DNA]</scope>
    <source>
        <strain evidence="2 4">NLAE-zl-C224</strain>
    </source>
</reference>
<name>A0A240ATK8_CLOCO</name>
<dbReference type="EMBL" id="JABFIF010000035">
    <property type="protein sequence ID" value="NOH17110.1"/>
    <property type="molecule type" value="Genomic_DNA"/>
</dbReference>
<organism evidence="1 6">
    <name type="scientific">Clostridium cochlearium</name>
    <dbReference type="NCBI Taxonomy" id="1494"/>
    <lineage>
        <taxon>Bacteria</taxon>
        <taxon>Bacillati</taxon>
        <taxon>Bacillota</taxon>
        <taxon>Clostridia</taxon>
        <taxon>Eubacteriales</taxon>
        <taxon>Clostridiaceae</taxon>
        <taxon>Clostridium</taxon>
    </lineage>
</organism>
<dbReference type="EMBL" id="UAWC01000024">
    <property type="protein sequence ID" value="SQB35322.1"/>
    <property type="molecule type" value="Genomic_DNA"/>
</dbReference>
<dbReference type="Proteomes" id="UP000528432">
    <property type="component" value="Unassembled WGS sequence"/>
</dbReference>
<dbReference type="GeneID" id="70577849"/>
<gene>
    <name evidence="1" type="ORF">HMJ28_12120</name>
    <name evidence="3" type="ORF">NCTC13028_01882</name>
    <name evidence="2" type="ORF">SAMN05216497_102217</name>
</gene>
<evidence type="ECO:0000313" key="3">
    <source>
        <dbReference type="EMBL" id="SQB35322.1"/>
    </source>
</evidence>
<evidence type="ECO:0000313" key="6">
    <source>
        <dbReference type="Proteomes" id="UP000528432"/>
    </source>
</evidence>
<dbReference type="RefSeq" id="WP_089863659.1">
    <property type="nucleotide sequence ID" value="NZ_CP173238.1"/>
</dbReference>
<accession>A0A240ATK8</accession>
<dbReference type="Proteomes" id="UP000250223">
    <property type="component" value="Unassembled WGS sequence"/>
</dbReference>
<keyword evidence="4" id="KW-1185">Reference proteome</keyword>
<sequence>MEKILILSKNDSLENYLFQMLSKLNINVENIDFKNYSNEKIKYLIIDNVGKIKFNKFYCNYCLVNMDEFKNNSLEIYGDLITVGFGNKNTVTLSSVEENNEGFVYCIQRKIINNKNKEIQPQEIPINKQFKNRTELYIFMYLFTIGLLENINIEKLKDILEK</sequence>
<evidence type="ECO:0000313" key="1">
    <source>
        <dbReference type="EMBL" id="NOH17110.1"/>
    </source>
</evidence>
<proteinExistence type="predicted"/>
<reference evidence="3 5" key="2">
    <citation type="submission" date="2018-06" db="EMBL/GenBank/DDBJ databases">
        <authorList>
            <consortium name="Pathogen Informatics"/>
            <person name="Doyle S."/>
        </authorList>
    </citation>
    <scope>NUCLEOTIDE SEQUENCE [LARGE SCALE GENOMIC DNA]</scope>
    <source>
        <strain evidence="3 5">NCTC13028</strain>
    </source>
</reference>
<dbReference type="AlphaFoldDB" id="A0A240ATK8"/>